<feature type="transmembrane region" description="Helical" evidence="7">
    <location>
        <begin position="184"/>
        <end position="206"/>
    </location>
</feature>
<dbReference type="AlphaFoldDB" id="A0A927F0Z4"/>
<dbReference type="EMBL" id="JACXYU010000005">
    <property type="protein sequence ID" value="MBD3932347.1"/>
    <property type="molecule type" value="Genomic_DNA"/>
</dbReference>
<sequence length="318" mass="33223">MEWLTRLPVIGPLVVRLMKTHVWHAYERLDTTHWTRLAAAVTFTSFLALFPMIALGAAIAAAFLSQEQIDTAQDWLSDQVPGISDQIGIQSFVDNAATVGVIAGAALLFTGLGWVESLRQCLREVWLLPDEEVNPVLAKAKDLAMLAGLGGVVVVSLAGSAFTVGAVDWAAGALGVERDGPAGWLLRIVPVLAAVGVDLLLLVYLLTRVPGVRPGRRALLTAGLIGAVGFELLKLLIGGYLTGVAGKSMYGAFGVPVALLVWINLMAKLLLFCAAWTATEDGAADADPEARVGPTDPKEADGGGDRTADRPAPAGGAA</sequence>
<feature type="compositionally biased region" description="Basic and acidic residues" evidence="6">
    <location>
        <begin position="296"/>
        <end position="309"/>
    </location>
</feature>
<feature type="transmembrane region" description="Helical" evidence="7">
    <location>
        <begin position="37"/>
        <end position="64"/>
    </location>
</feature>
<dbReference type="GO" id="GO:0005886">
    <property type="term" value="C:plasma membrane"/>
    <property type="evidence" value="ECO:0007669"/>
    <property type="project" value="UniProtKB-SubCell"/>
</dbReference>
<keyword evidence="2" id="KW-1003">Cell membrane</keyword>
<evidence type="ECO:0000256" key="7">
    <source>
        <dbReference type="SAM" id="Phobius"/>
    </source>
</evidence>
<evidence type="ECO:0000256" key="6">
    <source>
        <dbReference type="SAM" id="MobiDB-lite"/>
    </source>
</evidence>
<dbReference type="PANTHER" id="PTHR30213:SF1">
    <property type="entry name" value="INNER MEMBRANE PROTEIN YHJD"/>
    <property type="match status" value="1"/>
</dbReference>
<evidence type="ECO:0000256" key="4">
    <source>
        <dbReference type="ARBA" id="ARBA00022989"/>
    </source>
</evidence>
<name>A0A927F0Z4_9ACTN</name>
<evidence type="ECO:0000256" key="2">
    <source>
        <dbReference type="ARBA" id="ARBA00022475"/>
    </source>
</evidence>
<comment type="subcellular location">
    <subcellularLocation>
        <location evidence="1">Cell membrane</location>
        <topology evidence="1">Multi-pass membrane protein</topology>
    </subcellularLocation>
</comment>
<dbReference type="PIRSF" id="PIRSF035875">
    <property type="entry name" value="RNase_BN"/>
    <property type="match status" value="1"/>
</dbReference>
<organism evidence="8 9">
    <name type="scientific">Streptomyces chumphonensis</name>
    <dbReference type="NCBI Taxonomy" id="1214925"/>
    <lineage>
        <taxon>Bacteria</taxon>
        <taxon>Bacillati</taxon>
        <taxon>Actinomycetota</taxon>
        <taxon>Actinomycetes</taxon>
        <taxon>Kitasatosporales</taxon>
        <taxon>Streptomycetaceae</taxon>
        <taxon>Streptomyces</taxon>
    </lineage>
</organism>
<evidence type="ECO:0000256" key="1">
    <source>
        <dbReference type="ARBA" id="ARBA00004651"/>
    </source>
</evidence>
<dbReference type="Proteomes" id="UP000632289">
    <property type="component" value="Unassembled WGS sequence"/>
</dbReference>
<dbReference type="InterPro" id="IPR017039">
    <property type="entry name" value="Virul_fac_BrkB"/>
</dbReference>
<gene>
    <name evidence="8" type="ORF">IF129_12385</name>
</gene>
<keyword evidence="5 7" id="KW-0472">Membrane</keyword>
<evidence type="ECO:0000313" key="9">
    <source>
        <dbReference type="Proteomes" id="UP000632289"/>
    </source>
</evidence>
<feature type="transmembrane region" description="Helical" evidence="7">
    <location>
        <begin position="218"/>
        <end position="237"/>
    </location>
</feature>
<feature type="transmembrane region" description="Helical" evidence="7">
    <location>
        <begin position="96"/>
        <end position="115"/>
    </location>
</feature>
<evidence type="ECO:0000256" key="5">
    <source>
        <dbReference type="ARBA" id="ARBA00023136"/>
    </source>
</evidence>
<dbReference type="Pfam" id="PF03631">
    <property type="entry name" value="Virul_fac_BrkB"/>
    <property type="match status" value="1"/>
</dbReference>
<reference evidence="8" key="1">
    <citation type="submission" date="2020-09" db="EMBL/GenBank/DDBJ databases">
        <title>Secondary metabolite and genome analysis of marine Streptomyces chumphonensis KK1-2T.</title>
        <authorList>
            <person name="Phongsopitanun W."/>
            <person name="Kanchanasin P."/>
            <person name="Pittayakhajonwut P."/>
            <person name="Suwanborirux K."/>
            <person name="Tanasupawat S."/>
        </authorList>
    </citation>
    <scope>NUCLEOTIDE SEQUENCE</scope>
    <source>
        <strain evidence="8">KK1-2</strain>
    </source>
</reference>
<dbReference type="RefSeq" id="WP_191209646.1">
    <property type="nucleotide sequence ID" value="NZ_BAABKL010000008.1"/>
</dbReference>
<accession>A0A927F0Z4</accession>
<keyword evidence="4 7" id="KW-1133">Transmembrane helix</keyword>
<keyword evidence="9" id="KW-1185">Reference proteome</keyword>
<feature type="transmembrane region" description="Helical" evidence="7">
    <location>
        <begin position="249"/>
        <end position="267"/>
    </location>
</feature>
<evidence type="ECO:0000313" key="8">
    <source>
        <dbReference type="EMBL" id="MBD3932347.1"/>
    </source>
</evidence>
<protein>
    <submittedName>
        <fullName evidence="8">YihY/virulence factor BrkB family protein</fullName>
    </submittedName>
</protein>
<keyword evidence="3 7" id="KW-0812">Transmembrane</keyword>
<comment type="caution">
    <text evidence="8">The sequence shown here is derived from an EMBL/GenBank/DDBJ whole genome shotgun (WGS) entry which is preliminary data.</text>
</comment>
<evidence type="ECO:0000256" key="3">
    <source>
        <dbReference type="ARBA" id="ARBA00022692"/>
    </source>
</evidence>
<feature type="region of interest" description="Disordered" evidence="6">
    <location>
        <begin position="284"/>
        <end position="318"/>
    </location>
</feature>
<feature type="transmembrane region" description="Helical" evidence="7">
    <location>
        <begin position="143"/>
        <end position="164"/>
    </location>
</feature>
<dbReference type="PANTHER" id="PTHR30213">
    <property type="entry name" value="INNER MEMBRANE PROTEIN YHJD"/>
    <property type="match status" value="1"/>
</dbReference>
<proteinExistence type="predicted"/>